<evidence type="ECO:0000256" key="3">
    <source>
        <dbReference type="ARBA" id="ARBA00005254"/>
    </source>
</evidence>
<comment type="catalytic activity">
    <reaction evidence="9">
        <text>(3E,5Z)-octadienoyl-CoA = (2E,4E)-octadienoyl-CoA</text>
        <dbReference type="Rhea" id="RHEA:45244"/>
        <dbReference type="ChEBI" id="CHEBI:62243"/>
        <dbReference type="ChEBI" id="CHEBI:85108"/>
    </reaction>
</comment>
<dbReference type="GO" id="GO:0005777">
    <property type="term" value="C:peroxisome"/>
    <property type="evidence" value="ECO:0007669"/>
    <property type="project" value="UniProtKB-SubCell"/>
</dbReference>
<evidence type="ECO:0000313" key="13">
    <source>
        <dbReference type="Proteomes" id="UP000694867"/>
    </source>
</evidence>
<protein>
    <recommendedName>
        <fullName evidence="12">Delta(3,5)-Delta(2,4)-dienoyl-CoA isomerase, mitochondrial</fullName>
    </recommendedName>
</protein>
<dbReference type="GO" id="GO:0005739">
    <property type="term" value="C:mitochondrion"/>
    <property type="evidence" value="ECO:0007669"/>
    <property type="project" value="TreeGrafter"/>
</dbReference>
<keyword evidence="13" id="KW-1185">Reference proteome</keyword>
<dbReference type="Pfam" id="PF00378">
    <property type="entry name" value="ECH_1"/>
    <property type="match status" value="1"/>
</dbReference>
<keyword evidence="6" id="KW-0443">Lipid metabolism</keyword>
<dbReference type="RefSeq" id="XP_003742536.1">
    <property type="nucleotide sequence ID" value="XM_003742488.1"/>
</dbReference>
<comment type="subcellular location">
    <subcellularLocation>
        <location evidence="1">Peroxisome</location>
    </subcellularLocation>
</comment>
<dbReference type="FunFam" id="1.10.12.10:FF:000004">
    <property type="entry name" value="Delta3,5-delta2,4-dienoyl-CoA isomerase"/>
    <property type="match status" value="1"/>
</dbReference>
<reference evidence="14" key="1">
    <citation type="submission" date="2025-08" db="UniProtKB">
        <authorList>
            <consortium name="RefSeq"/>
        </authorList>
    </citation>
    <scope>IDENTIFICATION</scope>
</reference>
<evidence type="ECO:0000256" key="10">
    <source>
        <dbReference type="ARBA" id="ARBA00052809"/>
    </source>
</evidence>
<dbReference type="InterPro" id="IPR029045">
    <property type="entry name" value="ClpP/crotonase-like_dom_sf"/>
</dbReference>
<evidence type="ECO:0000256" key="6">
    <source>
        <dbReference type="ARBA" id="ARBA00023098"/>
    </source>
</evidence>
<dbReference type="GeneID" id="100902449"/>
<dbReference type="PANTHER" id="PTHR43149:SF1">
    <property type="entry name" value="DELTA(3,5)-DELTA(2,4)-DIENOYL-COA ISOMERASE, MITOCHONDRIAL"/>
    <property type="match status" value="1"/>
</dbReference>
<keyword evidence="5" id="KW-0007">Acetylation</keyword>
<name>A0AAJ6QQG8_9ACAR</name>
<evidence type="ECO:0000256" key="5">
    <source>
        <dbReference type="ARBA" id="ARBA00022990"/>
    </source>
</evidence>
<dbReference type="KEGG" id="goe:100902449"/>
<keyword evidence="7" id="KW-0576">Peroxisome</keyword>
<comment type="catalytic activity">
    <reaction evidence="10">
        <text>(3E,5Z,8Z,11Z,14Z)-eicosapentaenoyl-CoA = (2E,4E,8Z,11Z,14Z)-eicosapentaenoyl-CoA</text>
        <dbReference type="Rhea" id="RHEA:45224"/>
        <dbReference type="ChEBI" id="CHEBI:85090"/>
        <dbReference type="ChEBI" id="CHEBI:85091"/>
    </reaction>
</comment>
<dbReference type="SUPFAM" id="SSF52096">
    <property type="entry name" value="ClpP/crotonase"/>
    <property type="match status" value="1"/>
</dbReference>
<keyword evidence="8 14" id="KW-0413">Isomerase</keyword>
<evidence type="ECO:0000256" key="7">
    <source>
        <dbReference type="ARBA" id="ARBA00023140"/>
    </source>
</evidence>
<comment type="similarity">
    <text evidence="3">Belongs to the enoyl-CoA hydratase/isomerase family.</text>
</comment>
<evidence type="ECO:0000256" key="9">
    <source>
        <dbReference type="ARBA" id="ARBA00051408"/>
    </source>
</evidence>
<dbReference type="PANTHER" id="PTHR43149">
    <property type="entry name" value="ENOYL-COA HYDRATASE"/>
    <property type="match status" value="1"/>
</dbReference>
<organism evidence="13 14">
    <name type="scientific">Galendromus occidentalis</name>
    <name type="common">western predatory mite</name>
    <dbReference type="NCBI Taxonomy" id="34638"/>
    <lineage>
        <taxon>Eukaryota</taxon>
        <taxon>Metazoa</taxon>
        <taxon>Ecdysozoa</taxon>
        <taxon>Arthropoda</taxon>
        <taxon>Chelicerata</taxon>
        <taxon>Arachnida</taxon>
        <taxon>Acari</taxon>
        <taxon>Parasitiformes</taxon>
        <taxon>Mesostigmata</taxon>
        <taxon>Gamasina</taxon>
        <taxon>Phytoseioidea</taxon>
        <taxon>Phytoseiidae</taxon>
        <taxon>Typhlodrominae</taxon>
        <taxon>Galendromus</taxon>
    </lineage>
</organism>
<dbReference type="Gene3D" id="1.10.12.10">
    <property type="entry name" value="Lyase 2-enoyl-coa Hydratase, Chain A, domain 2"/>
    <property type="match status" value="1"/>
</dbReference>
<evidence type="ECO:0000256" key="12">
    <source>
        <dbReference type="ARBA" id="ARBA00071021"/>
    </source>
</evidence>
<evidence type="ECO:0000256" key="1">
    <source>
        <dbReference type="ARBA" id="ARBA00004275"/>
    </source>
</evidence>
<evidence type="ECO:0000313" key="14">
    <source>
        <dbReference type="RefSeq" id="XP_003742536.1"/>
    </source>
</evidence>
<keyword evidence="4" id="KW-0276">Fatty acid metabolism</keyword>
<dbReference type="InterPro" id="IPR045002">
    <property type="entry name" value="Ech1-like"/>
</dbReference>
<evidence type="ECO:0000256" key="2">
    <source>
        <dbReference type="ARBA" id="ARBA00005005"/>
    </source>
</evidence>
<dbReference type="FunFam" id="3.90.226.10:FF:000024">
    <property type="entry name" value="Delta3,5-delta2,4-dienoyl-CoA isomerase"/>
    <property type="match status" value="1"/>
</dbReference>
<comment type="pathway">
    <text evidence="2">Lipid metabolism; fatty acid beta-oxidation.</text>
</comment>
<gene>
    <name evidence="14" type="primary">LOC100902449</name>
</gene>
<evidence type="ECO:0000256" key="4">
    <source>
        <dbReference type="ARBA" id="ARBA00022832"/>
    </source>
</evidence>
<dbReference type="GO" id="GO:0051750">
    <property type="term" value="F:delta(3,5)-delta(2,4)-dienoyl-CoA isomerase activity"/>
    <property type="evidence" value="ECO:0007669"/>
    <property type="project" value="TreeGrafter"/>
</dbReference>
<dbReference type="AlphaFoldDB" id="A0AAJ6QQG8"/>
<dbReference type="CDD" id="cd06558">
    <property type="entry name" value="crotonase-like"/>
    <property type="match status" value="1"/>
</dbReference>
<dbReference type="Proteomes" id="UP000694867">
    <property type="component" value="Unplaced"/>
</dbReference>
<comment type="function">
    <text evidence="11">Isomerization of 3-trans,5-cis-dienoyl-CoA to 2-trans,4-trans-dienoyl-CoA.</text>
</comment>
<dbReference type="GO" id="GO:0006631">
    <property type="term" value="P:fatty acid metabolic process"/>
    <property type="evidence" value="ECO:0007669"/>
    <property type="project" value="UniProtKB-KW"/>
</dbReference>
<evidence type="ECO:0000256" key="8">
    <source>
        <dbReference type="ARBA" id="ARBA00023235"/>
    </source>
</evidence>
<proteinExistence type="inferred from homology"/>
<sequence length="301" mass="32899">MASLLVRAPAALRSGIQKMSLRAASTDFKTLKVHKPAPFVYNVELNRPDKRNAMNGAMWDEIPRCFTEISQDPDCRVVVLSGAGAMFTAGLDLAEQAAVLMSFNDESDPSRKFVKLRDIVARYQFTFTAIEKCPKPVIAAVHSACIGAGTSLITACDIRYCSEDAWFSIKEVNVGICADVGVLQRIHRVVGNGSVINEWALTGRKFDSKEALREGLVSRVLKDRDELMKASLDMAKLIASQSPVAVQGTKVNLAYSRSHSVDESLDYQAIWNACNLQTEDLTTAAAAIISKDPEPPVFSKL</sequence>
<dbReference type="InterPro" id="IPR001753">
    <property type="entry name" value="Enoyl-CoA_hydra/iso"/>
</dbReference>
<dbReference type="Gene3D" id="3.90.226.10">
    <property type="entry name" value="2-enoyl-CoA Hydratase, Chain A, domain 1"/>
    <property type="match status" value="1"/>
</dbReference>
<evidence type="ECO:0000256" key="11">
    <source>
        <dbReference type="ARBA" id="ARBA00055786"/>
    </source>
</evidence>
<accession>A0AAJ6QQG8</accession>
<dbReference type="InterPro" id="IPR014748">
    <property type="entry name" value="Enoyl-CoA_hydra_C"/>
</dbReference>